<gene>
    <name evidence="1" type="ORF">O6H91_08G119900</name>
</gene>
<sequence>MFLGFLSFPRIKRREREKRQEKNMGPKKSSKQREKGKSSGGSKKGMMGGDDDGEELPQDLSVTPEQLHAQVAALQAEKAKEAKDRNRMQIERDKVSTFWEIKKKEVEIIHAKLRNKDRELEELEERHQVEIKVYNQKMKHLLYEQQNIIATIKTDHELALKLQHGQFAKHETELLNDQRALKEKMKELEVGYEDTIRQIKLDHAKEITKMRQEFDGNAKDMQQKTDKKIKTLRDDAELRRKQEIHEIEERKNTHINELMKKHEKAFTEIKCYYNDITQNNLDLIKTLKEDVTDMKKKEAANEKLMYEIAQENKRLTEPLARALKEVENLRMMLAHYEKDKLSLQQSRLQYSEVLNKFKDLEWKYRLLEESFEKVKEEKDNIATSFHNNIFNVQQKCGLKSLLLQQKVQVLDEEVEKKEAQLGEIFNAAKLDLNELGSAKDRVNKVLESKNREIRVLYYENGKIRSAYNSIIKAFEAKLAEYGIPLQEMGLPYYIADISV</sequence>
<accession>A0ACC2D2F1</accession>
<protein>
    <submittedName>
        <fullName evidence="1">Uncharacterized protein</fullName>
    </submittedName>
</protein>
<dbReference type="Proteomes" id="UP001162992">
    <property type="component" value="Chromosome 8"/>
</dbReference>
<dbReference type="EMBL" id="CM055099">
    <property type="protein sequence ID" value="KAJ7548147.1"/>
    <property type="molecule type" value="Genomic_DNA"/>
</dbReference>
<comment type="caution">
    <text evidence="1">The sequence shown here is derived from an EMBL/GenBank/DDBJ whole genome shotgun (WGS) entry which is preliminary data.</text>
</comment>
<keyword evidence="2" id="KW-1185">Reference proteome</keyword>
<evidence type="ECO:0000313" key="2">
    <source>
        <dbReference type="Proteomes" id="UP001162992"/>
    </source>
</evidence>
<proteinExistence type="predicted"/>
<reference evidence="2" key="1">
    <citation type="journal article" date="2024" name="Proc. Natl. Acad. Sci. U.S.A.">
        <title>Extraordinary preservation of gene collinearity over three hundred million years revealed in homosporous lycophytes.</title>
        <authorList>
            <person name="Li C."/>
            <person name="Wickell D."/>
            <person name="Kuo L.Y."/>
            <person name="Chen X."/>
            <person name="Nie B."/>
            <person name="Liao X."/>
            <person name="Peng D."/>
            <person name="Ji J."/>
            <person name="Jenkins J."/>
            <person name="Williams M."/>
            <person name="Shu S."/>
            <person name="Plott C."/>
            <person name="Barry K."/>
            <person name="Rajasekar S."/>
            <person name="Grimwood J."/>
            <person name="Han X."/>
            <person name="Sun S."/>
            <person name="Hou Z."/>
            <person name="He W."/>
            <person name="Dai G."/>
            <person name="Sun C."/>
            <person name="Schmutz J."/>
            <person name="Leebens-Mack J.H."/>
            <person name="Li F.W."/>
            <person name="Wang L."/>
        </authorList>
    </citation>
    <scope>NUCLEOTIDE SEQUENCE [LARGE SCALE GENOMIC DNA]</scope>
    <source>
        <strain evidence="2">cv. PW_Plant_1</strain>
    </source>
</reference>
<name>A0ACC2D2F1_DIPCM</name>
<organism evidence="1 2">
    <name type="scientific">Diphasiastrum complanatum</name>
    <name type="common">Issler's clubmoss</name>
    <name type="synonym">Lycopodium complanatum</name>
    <dbReference type="NCBI Taxonomy" id="34168"/>
    <lineage>
        <taxon>Eukaryota</taxon>
        <taxon>Viridiplantae</taxon>
        <taxon>Streptophyta</taxon>
        <taxon>Embryophyta</taxon>
        <taxon>Tracheophyta</taxon>
        <taxon>Lycopodiopsida</taxon>
        <taxon>Lycopodiales</taxon>
        <taxon>Lycopodiaceae</taxon>
        <taxon>Lycopodioideae</taxon>
        <taxon>Diphasiastrum</taxon>
    </lineage>
</organism>
<evidence type="ECO:0000313" key="1">
    <source>
        <dbReference type="EMBL" id="KAJ7548147.1"/>
    </source>
</evidence>